<organism evidence="1 2">
    <name type="scientific">Trifolium pratense</name>
    <name type="common">Red clover</name>
    <dbReference type="NCBI Taxonomy" id="57577"/>
    <lineage>
        <taxon>Eukaryota</taxon>
        <taxon>Viridiplantae</taxon>
        <taxon>Streptophyta</taxon>
        <taxon>Embryophyta</taxon>
        <taxon>Tracheophyta</taxon>
        <taxon>Spermatophyta</taxon>
        <taxon>Magnoliopsida</taxon>
        <taxon>eudicotyledons</taxon>
        <taxon>Gunneridae</taxon>
        <taxon>Pentapetalae</taxon>
        <taxon>rosids</taxon>
        <taxon>fabids</taxon>
        <taxon>Fabales</taxon>
        <taxon>Fabaceae</taxon>
        <taxon>Papilionoideae</taxon>
        <taxon>50 kb inversion clade</taxon>
        <taxon>NPAAA clade</taxon>
        <taxon>Hologalegina</taxon>
        <taxon>IRL clade</taxon>
        <taxon>Trifolieae</taxon>
        <taxon>Trifolium</taxon>
    </lineage>
</organism>
<reference evidence="1" key="1">
    <citation type="submission" date="2023-10" db="EMBL/GenBank/DDBJ databases">
        <authorList>
            <person name="Rodriguez Cubillos JULIANA M."/>
            <person name="De Vega J."/>
        </authorList>
    </citation>
    <scope>NUCLEOTIDE SEQUENCE</scope>
</reference>
<sequence>MIIPIFNGENYDFWSIKMKTFFCSQDLWDIVDEGFTIPEDLSTLNASQKKELKENKQKDSKALFFLQQAVEDSIFPRIMGATSAKDAWGTLKEEFQGSDKARAIKLQTLRREFELIKMKESETVKDYHTKIKELVSQMRSYGDNILDKRIVEKILISIPRKYDAIVTTIEQTKDLSTMSVTELIGSLEAYEQRLSRHDDNTFENAFQSKLKLRSHDDRRYGGKKNQDEYPPCGICKRTNHAEKYCRWRRKEQCQHCKKFGHVEKNCYSKNKHQANFVEEHECENDQHEYEQYLFYATQGSNDELSENWYLDSGCSNHMAKDESIFKDIDDSVKVKVRLGNGTVVESKGKGTVMVETNKGTRFIKDVLLVPNLKENLLSIGQMMEKGYILHFERDTCSIYDNSHKRHEIARVKMDKRNRSFPINFKYTPIRQSDIEDMEHAIEEPGTLPSPSQQEISSPESTPTRVKSPEDISETCNFSMLDSKSYQVASKQQLWTKDNQEKLPRLRKPLYGLKKAHREWYNRIDHCLIKRGFG</sequence>
<accession>A0ACB0K4Z6</accession>
<proteinExistence type="predicted"/>
<evidence type="ECO:0000313" key="1">
    <source>
        <dbReference type="EMBL" id="CAJ2651268.1"/>
    </source>
</evidence>
<protein>
    <submittedName>
        <fullName evidence="1">Uncharacterized protein</fullName>
    </submittedName>
</protein>
<name>A0ACB0K4Z6_TRIPR</name>
<gene>
    <name evidence="1" type="ORF">MILVUS5_LOCUS18928</name>
</gene>
<comment type="caution">
    <text evidence="1">The sequence shown here is derived from an EMBL/GenBank/DDBJ whole genome shotgun (WGS) entry which is preliminary data.</text>
</comment>
<keyword evidence="2" id="KW-1185">Reference proteome</keyword>
<evidence type="ECO:0000313" key="2">
    <source>
        <dbReference type="Proteomes" id="UP001177021"/>
    </source>
</evidence>
<dbReference type="Proteomes" id="UP001177021">
    <property type="component" value="Unassembled WGS sequence"/>
</dbReference>
<dbReference type="EMBL" id="CASHSV030000121">
    <property type="protein sequence ID" value="CAJ2651268.1"/>
    <property type="molecule type" value="Genomic_DNA"/>
</dbReference>